<organism evidence="1 2">
    <name type="scientific">Protopolystoma xenopodis</name>
    <dbReference type="NCBI Taxonomy" id="117903"/>
    <lineage>
        <taxon>Eukaryota</taxon>
        <taxon>Metazoa</taxon>
        <taxon>Spiralia</taxon>
        <taxon>Lophotrochozoa</taxon>
        <taxon>Platyhelminthes</taxon>
        <taxon>Monogenea</taxon>
        <taxon>Polyopisthocotylea</taxon>
        <taxon>Polystomatidea</taxon>
        <taxon>Polystomatidae</taxon>
        <taxon>Protopolystoma</taxon>
    </lineage>
</organism>
<gene>
    <name evidence="1" type="ORF">PXEA_LOCUS11299</name>
</gene>
<accession>A0A448WQU6</accession>
<protein>
    <submittedName>
        <fullName evidence="1">Uncharacterized protein</fullName>
    </submittedName>
</protein>
<reference evidence="1" key="1">
    <citation type="submission" date="2018-11" db="EMBL/GenBank/DDBJ databases">
        <authorList>
            <consortium name="Pathogen Informatics"/>
        </authorList>
    </citation>
    <scope>NUCLEOTIDE SEQUENCE</scope>
</reference>
<evidence type="ECO:0000313" key="1">
    <source>
        <dbReference type="EMBL" id="VEL17859.1"/>
    </source>
</evidence>
<dbReference type="Proteomes" id="UP000784294">
    <property type="component" value="Unassembled WGS sequence"/>
</dbReference>
<dbReference type="AlphaFoldDB" id="A0A448WQU6"/>
<proteinExistence type="predicted"/>
<keyword evidence="2" id="KW-1185">Reference proteome</keyword>
<sequence length="121" mass="13508">MNKFRKWDRTTSGCIVSHMHWVGGGAGVESGLEPTLELQSELRISCRLGDMWTVAVRGNGALYRFVIKEGLLKHQSADIDLWVCICGRGQLFYAGRPKMTRFFSLCVPPLFVVSNISVSSQ</sequence>
<dbReference type="EMBL" id="CAAALY010034515">
    <property type="protein sequence ID" value="VEL17859.1"/>
    <property type="molecule type" value="Genomic_DNA"/>
</dbReference>
<name>A0A448WQU6_9PLAT</name>
<comment type="caution">
    <text evidence="1">The sequence shown here is derived from an EMBL/GenBank/DDBJ whole genome shotgun (WGS) entry which is preliminary data.</text>
</comment>
<evidence type="ECO:0000313" key="2">
    <source>
        <dbReference type="Proteomes" id="UP000784294"/>
    </source>
</evidence>